<evidence type="ECO:0000313" key="3">
    <source>
        <dbReference type="Proteomes" id="UP000282582"/>
    </source>
</evidence>
<feature type="region of interest" description="Disordered" evidence="1">
    <location>
        <begin position="87"/>
        <end position="193"/>
    </location>
</feature>
<proteinExistence type="predicted"/>
<organism evidence="2 3">
    <name type="scientific">Hortaea werneckii</name>
    <name type="common">Black yeast</name>
    <name type="synonym">Cladosporium werneckii</name>
    <dbReference type="NCBI Taxonomy" id="91943"/>
    <lineage>
        <taxon>Eukaryota</taxon>
        <taxon>Fungi</taxon>
        <taxon>Dikarya</taxon>
        <taxon>Ascomycota</taxon>
        <taxon>Pezizomycotina</taxon>
        <taxon>Dothideomycetes</taxon>
        <taxon>Dothideomycetidae</taxon>
        <taxon>Mycosphaerellales</taxon>
        <taxon>Teratosphaeriaceae</taxon>
        <taxon>Hortaea</taxon>
    </lineage>
</organism>
<protein>
    <submittedName>
        <fullName evidence="2">Uncharacterized protein</fullName>
    </submittedName>
</protein>
<feature type="compositionally biased region" description="Low complexity" evidence="1">
    <location>
        <begin position="87"/>
        <end position="101"/>
    </location>
</feature>
<sequence>MIHPIVFHNFLRLHRVASSETQLSVPLPEVDHQLLTSGHYIRHASLPEADGIDYNKFYQIAHLASANSARELMRVTKKKLKEEYGALAAASSSGDHSAGPGTPRSTNTNTPKKAGKGTDRNGGSASATGTPSAAGKKRGRKPKGFEGRGGQDVDDEEEEEEGSPLKKGKMGGLVEVKREKGFAEEDDEESIFQ</sequence>
<comment type="caution">
    <text evidence="2">The sequence shown here is derived from an EMBL/GenBank/DDBJ whole genome shotgun (WGS) entry which is preliminary data.</text>
</comment>
<name>A0A3M6XVL6_HORWE</name>
<feature type="compositionally biased region" description="Low complexity" evidence="1">
    <location>
        <begin position="122"/>
        <end position="134"/>
    </location>
</feature>
<reference evidence="2 3" key="1">
    <citation type="journal article" date="2018" name="BMC Genomics">
        <title>Genomic evidence for intraspecific hybridization in a clonal and extremely halotolerant yeast.</title>
        <authorList>
            <person name="Gostincar C."/>
            <person name="Stajich J.E."/>
            <person name="Zupancic J."/>
            <person name="Zalar P."/>
            <person name="Gunde-Cimerman N."/>
        </authorList>
    </citation>
    <scope>NUCLEOTIDE SEQUENCE [LARGE SCALE GENOMIC DNA]</scope>
    <source>
        <strain evidence="2 3">EXF-6654</strain>
    </source>
</reference>
<accession>A0A3M6XVL6</accession>
<evidence type="ECO:0000313" key="2">
    <source>
        <dbReference type="EMBL" id="RMX94854.1"/>
    </source>
</evidence>
<feature type="compositionally biased region" description="Acidic residues" evidence="1">
    <location>
        <begin position="184"/>
        <end position="193"/>
    </location>
</feature>
<dbReference type="AlphaFoldDB" id="A0A3M6XVL6"/>
<feature type="compositionally biased region" description="Acidic residues" evidence="1">
    <location>
        <begin position="152"/>
        <end position="162"/>
    </location>
</feature>
<gene>
    <name evidence="2" type="ORF">D0868_12063</name>
</gene>
<evidence type="ECO:0000256" key="1">
    <source>
        <dbReference type="SAM" id="MobiDB-lite"/>
    </source>
</evidence>
<dbReference type="Proteomes" id="UP000282582">
    <property type="component" value="Unassembled WGS sequence"/>
</dbReference>
<dbReference type="EMBL" id="QWIK01001419">
    <property type="protein sequence ID" value="RMX94854.1"/>
    <property type="molecule type" value="Genomic_DNA"/>
</dbReference>